<dbReference type="CDD" id="cd03230">
    <property type="entry name" value="ABC_DR_subfamily_A"/>
    <property type="match status" value="1"/>
</dbReference>
<keyword evidence="3 5" id="KW-0067">ATP-binding</keyword>
<evidence type="ECO:0000313" key="6">
    <source>
        <dbReference type="Proteomes" id="UP000501812"/>
    </source>
</evidence>
<dbReference type="GO" id="GO:0005524">
    <property type="term" value="F:ATP binding"/>
    <property type="evidence" value="ECO:0007669"/>
    <property type="project" value="UniProtKB-KW"/>
</dbReference>
<dbReference type="InterPro" id="IPR003593">
    <property type="entry name" value="AAA+_ATPase"/>
</dbReference>
<dbReference type="Proteomes" id="UP000501812">
    <property type="component" value="Chromosome"/>
</dbReference>
<organism evidence="5 6">
    <name type="scientific">Luteolibacter luteus</name>
    <dbReference type="NCBI Taxonomy" id="2728835"/>
    <lineage>
        <taxon>Bacteria</taxon>
        <taxon>Pseudomonadati</taxon>
        <taxon>Verrucomicrobiota</taxon>
        <taxon>Verrucomicrobiia</taxon>
        <taxon>Verrucomicrobiales</taxon>
        <taxon>Verrucomicrobiaceae</taxon>
        <taxon>Luteolibacter</taxon>
    </lineage>
</organism>
<accession>A0A858RNS8</accession>
<feature type="domain" description="ABC transporter" evidence="4">
    <location>
        <begin position="5"/>
        <end position="231"/>
    </location>
</feature>
<dbReference type="SMART" id="SM00382">
    <property type="entry name" value="AAA"/>
    <property type="match status" value="1"/>
</dbReference>
<dbReference type="EMBL" id="CP051774">
    <property type="protein sequence ID" value="QJE97593.1"/>
    <property type="molecule type" value="Genomic_DNA"/>
</dbReference>
<evidence type="ECO:0000259" key="4">
    <source>
        <dbReference type="PROSITE" id="PS50893"/>
    </source>
</evidence>
<reference evidence="5 6" key="1">
    <citation type="submission" date="2020-04" db="EMBL/GenBank/DDBJ databases">
        <title>Luteolibacter sp. G-1-1-1 isolated from soil.</title>
        <authorList>
            <person name="Dahal R.H."/>
        </authorList>
    </citation>
    <scope>NUCLEOTIDE SEQUENCE [LARGE SCALE GENOMIC DNA]</scope>
    <source>
        <strain evidence="5 6">G-1-1-1</strain>
    </source>
</reference>
<dbReference type="InterPro" id="IPR051782">
    <property type="entry name" value="ABC_Transporter_VariousFunc"/>
</dbReference>
<dbReference type="Gene3D" id="3.40.50.300">
    <property type="entry name" value="P-loop containing nucleotide triphosphate hydrolases"/>
    <property type="match status" value="1"/>
</dbReference>
<keyword evidence="1" id="KW-0813">Transport</keyword>
<dbReference type="RefSeq" id="WP_169456019.1">
    <property type="nucleotide sequence ID" value="NZ_CP051774.1"/>
</dbReference>
<keyword evidence="6" id="KW-1185">Reference proteome</keyword>
<dbReference type="Pfam" id="PF00005">
    <property type="entry name" value="ABC_tran"/>
    <property type="match status" value="1"/>
</dbReference>
<dbReference type="SUPFAM" id="SSF52540">
    <property type="entry name" value="P-loop containing nucleoside triphosphate hydrolases"/>
    <property type="match status" value="1"/>
</dbReference>
<dbReference type="InterPro" id="IPR027417">
    <property type="entry name" value="P-loop_NTPase"/>
</dbReference>
<evidence type="ECO:0000256" key="1">
    <source>
        <dbReference type="ARBA" id="ARBA00022448"/>
    </source>
</evidence>
<evidence type="ECO:0000256" key="3">
    <source>
        <dbReference type="ARBA" id="ARBA00022840"/>
    </source>
</evidence>
<evidence type="ECO:0000313" key="5">
    <source>
        <dbReference type="EMBL" id="QJE97593.1"/>
    </source>
</evidence>
<dbReference type="PANTHER" id="PTHR42939:SF1">
    <property type="entry name" value="ABC TRANSPORTER ATP-BINDING PROTEIN ALBC-RELATED"/>
    <property type="match status" value="1"/>
</dbReference>
<sequence>MNSLLEFHQVSRRFGRSNALKDASFRVPAGSITALLGPNGAGKSTALKIALNLVRPSSGEARVLGADSRKIGPAELARIGYVAEGMELPDWMTVDQFLGWCRPLYPKWDGDLERELRKQFALPGDRKLKHLSRGQRMKAALISALAYRPELLVLDEPFSGLDPLVRDEFITGLLELAGGEGFSVVLSSHDIEEVDRLADHVVMLNHGKVLLDESTESLLARHRRVEVLLPENFGDLPLLPDTWIAPQSSGRVLRFADTAHETARFQEAAERVFPGCPPPDVQPYSLRELFVTLVRAGKADAGA</sequence>
<dbReference type="AlphaFoldDB" id="A0A858RNS8"/>
<evidence type="ECO:0000256" key="2">
    <source>
        <dbReference type="ARBA" id="ARBA00022741"/>
    </source>
</evidence>
<protein>
    <submittedName>
        <fullName evidence="5">ABC transporter ATP-binding protein</fullName>
    </submittedName>
</protein>
<dbReference type="GO" id="GO:0016887">
    <property type="term" value="F:ATP hydrolysis activity"/>
    <property type="evidence" value="ECO:0007669"/>
    <property type="project" value="InterPro"/>
</dbReference>
<dbReference type="KEGG" id="luo:HHL09_18005"/>
<dbReference type="InterPro" id="IPR003439">
    <property type="entry name" value="ABC_transporter-like_ATP-bd"/>
</dbReference>
<keyword evidence="2" id="KW-0547">Nucleotide-binding</keyword>
<gene>
    <name evidence="5" type="ORF">HHL09_18005</name>
</gene>
<dbReference type="PANTHER" id="PTHR42939">
    <property type="entry name" value="ABC TRANSPORTER ATP-BINDING PROTEIN ALBC-RELATED"/>
    <property type="match status" value="1"/>
</dbReference>
<name>A0A858RNS8_9BACT</name>
<dbReference type="PROSITE" id="PS50893">
    <property type="entry name" value="ABC_TRANSPORTER_2"/>
    <property type="match status" value="1"/>
</dbReference>
<proteinExistence type="predicted"/>